<name>A0ACD3AWS9_9AGAR</name>
<organism evidence="1 2">
    <name type="scientific">Pluteus cervinus</name>
    <dbReference type="NCBI Taxonomy" id="181527"/>
    <lineage>
        <taxon>Eukaryota</taxon>
        <taxon>Fungi</taxon>
        <taxon>Dikarya</taxon>
        <taxon>Basidiomycota</taxon>
        <taxon>Agaricomycotina</taxon>
        <taxon>Agaricomycetes</taxon>
        <taxon>Agaricomycetidae</taxon>
        <taxon>Agaricales</taxon>
        <taxon>Pluteineae</taxon>
        <taxon>Pluteaceae</taxon>
        <taxon>Pluteus</taxon>
    </lineage>
</organism>
<evidence type="ECO:0000313" key="2">
    <source>
        <dbReference type="Proteomes" id="UP000308600"/>
    </source>
</evidence>
<sequence>MVEVRGSSDHDSLGMMEFFLLDYANTLVLSTSSLFYRDAYIPTIFVSLSFGVWHFFGT</sequence>
<accession>A0ACD3AWS9</accession>
<reference evidence="1 2" key="1">
    <citation type="journal article" date="2019" name="Nat. Ecol. Evol.">
        <title>Megaphylogeny resolves global patterns of mushroom evolution.</title>
        <authorList>
            <person name="Varga T."/>
            <person name="Krizsan K."/>
            <person name="Foldi C."/>
            <person name="Dima B."/>
            <person name="Sanchez-Garcia M."/>
            <person name="Sanchez-Ramirez S."/>
            <person name="Szollosi G.J."/>
            <person name="Szarkandi J.G."/>
            <person name="Papp V."/>
            <person name="Albert L."/>
            <person name="Andreopoulos W."/>
            <person name="Angelini C."/>
            <person name="Antonin V."/>
            <person name="Barry K.W."/>
            <person name="Bougher N.L."/>
            <person name="Buchanan P."/>
            <person name="Buyck B."/>
            <person name="Bense V."/>
            <person name="Catcheside P."/>
            <person name="Chovatia M."/>
            <person name="Cooper J."/>
            <person name="Damon W."/>
            <person name="Desjardin D."/>
            <person name="Finy P."/>
            <person name="Geml J."/>
            <person name="Haridas S."/>
            <person name="Hughes K."/>
            <person name="Justo A."/>
            <person name="Karasinski D."/>
            <person name="Kautmanova I."/>
            <person name="Kiss B."/>
            <person name="Kocsube S."/>
            <person name="Kotiranta H."/>
            <person name="LaButti K.M."/>
            <person name="Lechner B.E."/>
            <person name="Liimatainen K."/>
            <person name="Lipzen A."/>
            <person name="Lukacs Z."/>
            <person name="Mihaltcheva S."/>
            <person name="Morgado L.N."/>
            <person name="Niskanen T."/>
            <person name="Noordeloos M.E."/>
            <person name="Ohm R.A."/>
            <person name="Ortiz-Santana B."/>
            <person name="Ovrebo C."/>
            <person name="Racz N."/>
            <person name="Riley R."/>
            <person name="Savchenko A."/>
            <person name="Shiryaev A."/>
            <person name="Soop K."/>
            <person name="Spirin V."/>
            <person name="Szebenyi C."/>
            <person name="Tomsovsky M."/>
            <person name="Tulloss R.E."/>
            <person name="Uehling J."/>
            <person name="Grigoriev I.V."/>
            <person name="Vagvolgyi C."/>
            <person name="Papp T."/>
            <person name="Martin F.M."/>
            <person name="Miettinen O."/>
            <person name="Hibbett D.S."/>
            <person name="Nagy L.G."/>
        </authorList>
    </citation>
    <scope>NUCLEOTIDE SEQUENCE [LARGE SCALE GENOMIC DNA]</scope>
    <source>
        <strain evidence="1 2">NL-1719</strain>
    </source>
</reference>
<protein>
    <submittedName>
        <fullName evidence="1">Uncharacterized protein</fullName>
    </submittedName>
</protein>
<dbReference type="EMBL" id="ML208319">
    <property type="protein sequence ID" value="TFK70052.1"/>
    <property type="molecule type" value="Genomic_DNA"/>
</dbReference>
<evidence type="ECO:0000313" key="1">
    <source>
        <dbReference type="EMBL" id="TFK70052.1"/>
    </source>
</evidence>
<keyword evidence="2" id="KW-1185">Reference proteome</keyword>
<proteinExistence type="predicted"/>
<gene>
    <name evidence="1" type="ORF">BDN72DRAFT_839489</name>
</gene>
<dbReference type="Proteomes" id="UP000308600">
    <property type="component" value="Unassembled WGS sequence"/>
</dbReference>